<evidence type="ECO:0000313" key="12">
    <source>
        <dbReference type="Proteomes" id="UP000004728"/>
    </source>
</evidence>
<keyword evidence="6 9" id="KW-0812">Transmembrane</keyword>
<evidence type="ECO:0000256" key="3">
    <source>
        <dbReference type="ARBA" id="ARBA00022448"/>
    </source>
</evidence>
<dbReference type="InterPro" id="IPR035906">
    <property type="entry name" value="MetI-like_sf"/>
</dbReference>
<evidence type="ECO:0000256" key="7">
    <source>
        <dbReference type="ARBA" id="ARBA00022989"/>
    </source>
</evidence>
<dbReference type="EMBL" id="AEWJ01000044">
    <property type="protein sequence ID" value="EGD58256.1"/>
    <property type="molecule type" value="Genomic_DNA"/>
</dbReference>
<proteinExistence type="inferred from homology"/>
<sequence length="241" mass="25333">MSEQDLPAFALLGFGTDGWGRVLVLGAVLTLALSLASMTIGSVLGALLAWARGSRRGWLARLATAYGVIMRGVPELLVVLLLYFGAPGLMAAVAGLFGLPAPGSPPAFLTGSLAIGLVSAAYQAEVFRGGLLAVPKGQVEAALAAGMGPWLRFRRIVLPQVLHHVLPPLGNVWQFNLKDSALVAITGLAELMRVSLVAAGSTRRPFLFFAAAMVLYLALTSLSSAVFRRIEARGSQWAGRR</sequence>
<dbReference type="PANTHER" id="PTHR30133:SF2">
    <property type="entry name" value="ARGININE ABC TRANSPORTER PERMEASE PROTEIN ARTQ"/>
    <property type="match status" value="1"/>
</dbReference>
<keyword evidence="4" id="KW-1003">Cell membrane</keyword>
<dbReference type="SUPFAM" id="SSF161098">
    <property type="entry name" value="MetI-like"/>
    <property type="match status" value="1"/>
</dbReference>
<evidence type="ECO:0000256" key="8">
    <source>
        <dbReference type="ARBA" id="ARBA00023136"/>
    </source>
</evidence>
<keyword evidence="8 9" id="KW-0472">Membrane</keyword>
<dbReference type="InterPro" id="IPR051613">
    <property type="entry name" value="ABC_transp_permease_HisMQ"/>
</dbReference>
<dbReference type="Pfam" id="PF00528">
    <property type="entry name" value="BPD_transp_1"/>
    <property type="match status" value="1"/>
</dbReference>
<keyword evidence="3 9" id="KW-0813">Transport</keyword>
<evidence type="ECO:0000256" key="1">
    <source>
        <dbReference type="ARBA" id="ARBA00004429"/>
    </source>
</evidence>
<evidence type="ECO:0000256" key="4">
    <source>
        <dbReference type="ARBA" id="ARBA00022475"/>
    </source>
</evidence>
<evidence type="ECO:0000259" key="10">
    <source>
        <dbReference type="PROSITE" id="PS50928"/>
    </source>
</evidence>
<dbReference type="OrthoDB" id="7190458at2"/>
<evidence type="ECO:0000256" key="6">
    <source>
        <dbReference type="ARBA" id="ARBA00022692"/>
    </source>
</evidence>
<organism evidence="11 12">
    <name type="scientific">Novosphingobium nitrogenifigens DSM 19370</name>
    <dbReference type="NCBI Taxonomy" id="983920"/>
    <lineage>
        <taxon>Bacteria</taxon>
        <taxon>Pseudomonadati</taxon>
        <taxon>Pseudomonadota</taxon>
        <taxon>Alphaproteobacteria</taxon>
        <taxon>Sphingomonadales</taxon>
        <taxon>Sphingomonadaceae</taxon>
        <taxon>Novosphingobium</taxon>
    </lineage>
</organism>
<protein>
    <submittedName>
        <fullName evidence="11">Octopine ABC transporter, permease protein</fullName>
    </submittedName>
</protein>
<dbReference type="InParanoid" id="F1ZAW6"/>
<dbReference type="Proteomes" id="UP000004728">
    <property type="component" value="Unassembled WGS sequence"/>
</dbReference>
<keyword evidence="5" id="KW-0997">Cell inner membrane</keyword>
<keyword evidence="7 9" id="KW-1133">Transmembrane helix</keyword>
<feature type="transmembrane region" description="Helical" evidence="9">
    <location>
        <begin position="76"/>
        <end position="99"/>
    </location>
</feature>
<dbReference type="PROSITE" id="PS50928">
    <property type="entry name" value="ABC_TM1"/>
    <property type="match status" value="1"/>
</dbReference>
<dbReference type="CDD" id="cd06261">
    <property type="entry name" value="TM_PBP2"/>
    <property type="match status" value="1"/>
</dbReference>
<dbReference type="AlphaFoldDB" id="F1ZAW6"/>
<dbReference type="PANTHER" id="PTHR30133">
    <property type="entry name" value="CATIONIC AMINO ACID TRANSPORTER, MEMBRANE COMPONENT"/>
    <property type="match status" value="1"/>
</dbReference>
<evidence type="ECO:0000256" key="2">
    <source>
        <dbReference type="ARBA" id="ARBA00010072"/>
    </source>
</evidence>
<dbReference type="FunCoup" id="F1ZAW6">
    <property type="interactions" value="54"/>
</dbReference>
<comment type="similarity">
    <text evidence="2">Belongs to the binding-protein-dependent transport system permease family. HisMQ subfamily.</text>
</comment>
<dbReference type="eggNOG" id="COG4215">
    <property type="taxonomic scope" value="Bacteria"/>
</dbReference>
<gene>
    <name evidence="11" type="ORF">Y88_0308</name>
</gene>
<feature type="domain" description="ABC transmembrane type-1" evidence="10">
    <location>
        <begin position="27"/>
        <end position="227"/>
    </location>
</feature>
<comment type="subcellular location">
    <subcellularLocation>
        <location evidence="1">Cell inner membrane</location>
        <topology evidence="1">Multi-pass membrane protein</topology>
    </subcellularLocation>
    <subcellularLocation>
        <location evidence="9">Cell membrane</location>
        <topology evidence="9">Multi-pass membrane protein</topology>
    </subcellularLocation>
</comment>
<evidence type="ECO:0000313" key="11">
    <source>
        <dbReference type="EMBL" id="EGD58256.1"/>
    </source>
</evidence>
<dbReference type="GO" id="GO:0043190">
    <property type="term" value="C:ATP-binding cassette (ABC) transporter complex"/>
    <property type="evidence" value="ECO:0007669"/>
    <property type="project" value="InterPro"/>
</dbReference>
<dbReference type="RefSeq" id="WP_008067111.1">
    <property type="nucleotide sequence ID" value="NZ_AQWK01000006.1"/>
</dbReference>
<feature type="transmembrane region" description="Helical" evidence="9">
    <location>
        <begin position="22"/>
        <end position="51"/>
    </location>
</feature>
<dbReference type="InterPro" id="IPR010065">
    <property type="entry name" value="AA_ABC_transptr_permease_3TM"/>
</dbReference>
<dbReference type="GO" id="GO:0022857">
    <property type="term" value="F:transmembrane transporter activity"/>
    <property type="evidence" value="ECO:0007669"/>
    <property type="project" value="InterPro"/>
</dbReference>
<feature type="transmembrane region" description="Helical" evidence="9">
    <location>
        <begin position="206"/>
        <end position="227"/>
    </location>
</feature>
<dbReference type="InterPro" id="IPR000515">
    <property type="entry name" value="MetI-like"/>
</dbReference>
<comment type="caution">
    <text evidence="11">The sequence shown here is derived from an EMBL/GenBank/DDBJ whole genome shotgun (WGS) entry which is preliminary data.</text>
</comment>
<keyword evidence="12" id="KW-1185">Reference proteome</keyword>
<dbReference type="HOGENOM" id="CLU_019602_1_4_5"/>
<dbReference type="NCBIfam" id="TIGR01726">
    <property type="entry name" value="HEQRo_perm_3TM"/>
    <property type="match status" value="1"/>
</dbReference>
<evidence type="ECO:0000256" key="5">
    <source>
        <dbReference type="ARBA" id="ARBA00022519"/>
    </source>
</evidence>
<evidence type="ECO:0000256" key="9">
    <source>
        <dbReference type="RuleBase" id="RU363032"/>
    </source>
</evidence>
<dbReference type="Gene3D" id="1.10.3720.10">
    <property type="entry name" value="MetI-like"/>
    <property type="match status" value="1"/>
</dbReference>
<dbReference type="STRING" id="983920.Y88_0308"/>
<reference evidence="11 12" key="1">
    <citation type="journal article" date="2012" name="J. Bacteriol.">
        <title>Draft Genome Sequence of Novosphingobium nitrogenifigens Y88T.</title>
        <authorList>
            <person name="Strabala T.J."/>
            <person name="Macdonald L."/>
            <person name="Liu V."/>
            <person name="Smit A.M."/>
        </authorList>
    </citation>
    <scope>NUCLEOTIDE SEQUENCE [LARGE SCALE GENOMIC DNA]</scope>
    <source>
        <strain evidence="11 12">DSM 19370</strain>
    </source>
</reference>
<name>F1ZAW6_9SPHN</name>
<accession>F1ZAW6</accession>